<evidence type="ECO:0000313" key="2">
    <source>
        <dbReference type="EMBL" id="MFE9606734.1"/>
    </source>
</evidence>
<name>A0ABW6MM04_9ACTN</name>
<dbReference type="EMBL" id="JBIAHM010000034">
    <property type="protein sequence ID" value="MFE9606734.1"/>
    <property type="molecule type" value="Genomic_DNA"/>
</dbReference>
<dbReference type="InterPro" id="IPR007278">
    <property type="entry name" value="DUF397"/>
</dbReference>
<dbReference type="Pfam" id="PF04149">
    <property type="entry name" value="DUF397"/>
    <property type="match status" value="1"/>
</dbReference>
<dbReference type="RefSeq" id="WP_388115460.1">
    <property type="nucleotide sequence ID" value="NZ_JBIAHM010000034.1"/>
</dbReference>
<organism evidence="2 3">
    <name type="scientific">Streptomyces hokutonensis</name>
    <dbReference type="NCBI Taxonomy" id="1306990"/>
    <lineage>
        <taxon>Bacteria</taxon>
        <taxon>Bacillati</taxon>
        <taxon>Actinomycetota</taxon>
        <taxon>Actinomycetes</taxon>
        <taxon>Kitasatosporales</taxon>
        <taxon>Streptomycetaceae</taxon>
        <taxon>Streptomyces</taxon>
    </lineage>
</organism>
<feature type="domain" description="DUF397" evidence="1">
    <location>
        <begin position="3"/>
        <end position="53"/>
    </location>
</feature>
<gene>
    <name evidence="2" type="ORF">ACFYNQ_50370</name>
</gene>
<sequence length="63" mass="6731">MIQWQKSTFSSGSDGSSCVELACGDASLLLRESDNPTRIIPLTSTTLAALLHRIGRSASARDH</sequence>
<comment type="caution">
    <text evidence="2">The sequence shown here is derived from an EMBL/GenBank/DDBJ whole genome shotgun (WGS) entry which is preliminary data.</text>
</comment>
<evidence type="ECO:0000259" key="1">
    <source>
        <dbReference type="Pfam" id="PF04149"/>
    </source>
</evidence>
<proteinExistence type="predicted"/>
<reference evidence="2 3" key="1">
    <citation type="submission" date="2024-10" db="EMBL/GenBank/DDBJ databases">
        <title>The Natural Products Discovery Center: Release of the First 8490 Sequenced Strains for Exploring Actinobacteria Biosynthetic Diversity.</title>
        <authorList>
            <person name="Kalkreuter E."/>
            <person name="Kautsar S.A."/>
            <person name="Yang D."/>
            <person name="Bader C.D."/>
            <person name="Teijaro C.N."/>
            <person name="Fluegel L."/>
            <person name="Davis C.M."/>
            <person name="Simpson J.R."/>
            <person name="Lauterbach L."/>
            <person name="Steele A.D."/>
            <person name="Gui C."/>
            <person name="Meng S."/>
            <person name="Li G."/>
            <person name="Viehrig K."/>
            <person name="Ye F."/>
            <person name="Su P."/>
            <person name="Kiefer A.F."/>
            <person name="Nichols A."/>
            <person name="Cepeda A.J."/>
            <person name="Yan W."/>
            <person name="Fan B."/>
            <person name="Jiang Y."/>
            <person name="Adhikari A."/>
            <person name="Zheng C.-J."/>
            <person name="Schuster L."/>
            <person name="Cowan T.M."/>
            <person name="Smanski M.J."/>
            <person name="Chevrette M.G."/>
            <person name="De Carvalho L.P.S."/>
            <person name="Shen B."/>
        </authorList>
    </citation>
    <scope>NUCLEOTIDE SEQUENCE [LARGE SCALE GENOMIC DNA]</scope>
    <source>
        <strain evidence="2 3">NPDC006488</strain>
    </source>
</reference>
<keyword evidence="3" id="KW-1185">Reference proteome</keyword>
<accession>A0ABW6MM04</accession>
<dbReference type="Proteomes" id="UP001601303">
    <property type="component" value="Unassembled WGS sequence"/>
</dbReference>
<evidence type="ECO:0000313" key="3">
    <source>
        <dbReference type="Proteomes" id="UP001601303"/>
    </source>
</evidence>
<protein>
    <submittedName>
        <fullName evidence="2">DUF397 domain-containing protein</fullName>
    </submittedName>
</protein>